<comment type="caution">
    <text evidence="1">The sequence shown here is derived from an EMBL/GenBank/DDBJ whole genome shotgun (WGS) entry which is preliminary data.</text>
</comment>
<keyword evidence="3" id="KW-1185">Reference proteome</keyword>
<dbReference type="AlphaFoldDB" id="A0A2Z6Q4D6"/>
<evidence type="ECO:0008006" key="4">
    <source>
        <dbReference type="Google" id="ProtNLM"/>
    </source>
</evidence>
<evidence type="ECO:0000313" key="1">
    <source>
        <dbReference type="EMBL" id="GBB84285.1"/>
    </source>
</evidence>
<evidence type="ECO:0000313" key="3">
    <source>
        <dbReference type="Proteomes" id="UP000247702"/>
    </source>
</evidence>
<dbReference type="Proteomes" id="UP000247702">
    <property type="component" value="Unassembled WGS sequence"/>
</dbReference>
<organism evidence="1 3">
    <name type="scientific">Rhizophagus clarus</name>
    <dbReference type="NCBI Taxonomy" id="94130"/>
    <lineage>
        <taxon>Eukaryota</taxon>
        <taxon>Fungi</taxon>
        <taxon>Fungi incertae sedis</taxon>
        <taxon>Mucoromycota</taxon>
        <taxon>Glomeromycotina</taxon>
        <taxon>Glomeromycetes</taxon>
        <taxon>Glomerales</taxon>
        <taxon>Glomeraceae</taxon>
        <taxon>Rhizophagus</taxon>
    </lineage>
</organism>
<dbReference type="OrthoDB" id="2442333at2759"/>
<gene>
    <name evidence="2" type="ORF">RCL2_002724600</name>
    <name evidence="1" type="ORF">RclHR1_01090024</name>
</gene>
<dbReference type="EMBL" id="BLAL01000291">
    <property type="protein sequence ID" value="GET00804.1"/>
    <property type="molecule type" value="Genomic_DNA"/>
</dbReference>
<reference evidence="2" key="2">
    <citation type="submission" date="2019-10" db="EMBL/GenBank/DDBJ databases">
        <title>Conservation and host-specific expression of non-tandemly repeated heterogenous ribosome RNA gene in arbuscular mycorrhizal fungi.</title>
        <authorList>
            <person name="Maeda T."/>
            <person name="Kobayashi Y."/>
            <person name="Nakagawa T."/>
            <person name="Ezawa T."/>
            <person name="Yamaguchi K."/>
            <person name="Bino T."/>
            <person name="Nishimoto Y."/>
            <person name="Shigenobu S."/>
            <person name="Kawaguchi M."/>
        </authorList>
    </citation>
    <scope>NUCLEOTIDE SEQUENCE</scope>
    <source>
        <strain evidence="2">HR1</strain>
    </source>
</reference>
<name>A0A2Z6Q4D6_9GLOM</name>
<sequence>MKKTIYNSLFVYWNEPIMIGLLALLLDLRLKTLFNWDKETCKKAKKELMRQFGELIDLSLVQSSSSSGSLSQQQCHSRLHFSIFVQVATANPFSELECYLDPVCIPIANHNMNHFEWWAIQKVQFPNVAKAKDYFLIRIIKLLQNVHV</sequence>
<dbReference type="EMBL" id="BEXD01000102">
    <property type="protein sequence ID" value="GBB84285.1"/>
    <property type="molecule type" value="Genomic_DNA"/>
</dbReference>
<accession>A0A2Z6Q4D6</accession>
<proteinExistence type="predicted"/>
<dbReference type="Proteomes" id="UP000615446">
    <property type="component" value="Unassembled WGS sequence"/>
</dbReference>
<evidence type="ECO:0000313" key="2">
    <source>
        <dbReference type="EMBL" id="GET00804.1"/>
    </source>
</evidence>
<reference evidence="1 3" key="1">
    <citation type="submission" date="2017-11" db="EMBL/GenBank/DDBJ databases">
        <title>The genome of Rhizophagus clarus HR1 reveals common genetic basis of auxotrophy among arbuscular mycorrhizal fungi.</title>
        <authorList>
            <person name="Kobayashi Y."/>
        </authorList>
    </citation>
    <scope>NUCLEOTIDE SEQUENCE [LARGE SCALE GENOMIC DNA]</scope>
    <source>
        <strain evidence="1 3">HR1</strain>
    </source>
</reference>
<protein>
    <recommendedName>
        <fullName evidence="4">HAT C-terminal dimerisation domain-containing protein</fullName>
    </recommendedName>
</protein>